<evidence type="ECO:0008006" key="10">
    <source>
        <dbReference type="Google" id="ProtNLM"/>
    </source>
</evidence>
<name>H1HFS3_9FUSO</name>
<reference evidence="8 9" key="1">
    <citation type="submission" date="2011-12" db="EMBL/GenBank/DDBJ databases">
        <title>The Genome Sequence of Fusobacterium nucleatum subsp. animalis OT 420.</title>
        <authorList>
            <consortium name="The Broad Institute Genome Sequencing Platform"/>
            <person name="Earl A."/>
            <person name="Ward D."/>
            <person name="Feldgarden M."/>
            <person name="Gevers D."/>
            <person name="Izard J."/>
            <person name="Blanton J.M."/>
            <person name="Mathney J."/>
            <person name="Tanner A.C."/>
            <person name="Dewhirst F.E."/>
            <person name="Young S.K."/>
            <person name="Zeng Q."/>
            <person name="Gargeya S."/>
            <person name="Fitzgerald M."/>
            <person name="Haas B."/>
            <person name="Abouelleil A."/>
            <person name="Alvarado L."/>
            <person name="Arachchi H.M."/>
            <person name="Berlin A."/>
            <person name="Chapman S.B."/>
            <person name="Gearin G."/>
            <person name="Goldberg J."/>
            <person name="Griggs A."/>
            <person name="Gujja S."/>
            <person name="Hansen M."/>
            <person name="Heiman D."/>
            <person name="Howarth C."/>
            <person name="Larimer J."/>
            <person name="Lui A."/>
            <person name="MacDonald P.J.P."/>
            <person name="McCowen C."/>
            <person name="Montmayeur A."/>
            <person name="Murphy C."/>
            <person name="Neiman D."/>
            <person name="Pearson M."/>
            <person name="Priest M."/>
            <person name="Roberts A."/>
            <person name="Saif S."/>
            <person name="Shea T."/>
            <person name="Sisk P."/>
            <person name="Stolte C."/>
            <person name="Sykes S."/>
            <person name="Wortman J."/>
            <person name="Nusbaum C."/>
            <person name="Birren B."/>
        </authorList>
    </citation>
    <scope>NUCLEOTIDE SEQUENCE [LARGE SCALE GENOMIC DNA]</scope>
    <source>
        <strain evidence="9">F0419</strain>
    </source>
</reference>
<organism evidence="8 9">
    <name type="scientific">Fusobacterium animalis F0419</name>
    <dbReference type="NCBI Taxonomy" id="999414"/>
    <lineage>
        <taxon>Bacteria</taxon>
        <taxon>Fusobacteriati</taxon>
        <taxon>Fusobacteriota</taxon>
        <taxon>Fusobacteriia</taxon>
        <taxon>Fusobacteriales</taxon>
        <taxon>Fusobacteriaceae</taxon>
        <taxon>Fusobacterium</taxon>
    </lineage>
</organism>
<dbReference type="HOGENOM" id="CLU_823603_0_0_0"/>
<dbReference type="Gene3D" id="3.90.180.10">
    <property type="entry name" value="Medium-chain alcohol dehydrogenases, catalytic domain"/>
    <property type="match status" value="1"/>
</dbReference>
<proteinExistence type="inferred from homology"/>
<dbReference type="Gene3D" id="3.40.50.720">
    <property type="entry name" value="NAD(P)-binding Rossmann-like Domain"/>
    <property type="match status" value="1"/>
</dbReference>
<dbReference type="SUPFAM" id="SSF51735">
    <property type="entry name" value="NAD(P)-binding Rossmann-fold domains"/>
    <property type="match status" value="1"/>
</dbReference>
<dbReference type="RefSeq" id="WP_005910069.1">
    <property type="nucleotide sequence ID" value="NZ_AKCE01000001.1"/>
</dbReference>
<evidence type="ECO:0000256" key="2">
    <source>
        <dbReference type="ARBA" id="ARBA00008072"/>
    </source>
</evidence>
<evidence type="ECO:0000259" key="7">
    <source>
        <dbReference type="Pfam" id="PF08240"/>
    </source>
</evidence>
<comment type="caution">
    <text evidence="8">The sequence shown here is derived from an EMBL/GenBank/DDBJ whole genome shotgun (WGS) entry which is preliminary data.</text>
</comment>
<dbReference type="Pfam" id="PF00107">
    <property type="entry name" value="ADH_zinc_N"/>
    <property type="match status" value="1"/>
</dbReference>
<comment type="similarity">
    <text evidence="2">Belongs to the zinc-containing alcohol dehydrogenase family.</text>
</comment>
<comment type="cofactor">
    <cofactor evidence="1">
        <name>Zn(2+)</name>
        <dbReference type="ChEBI" id="CHEBI:29105"/>
    </cofactor>
</comment>
<dbReference type="PATRIC" id="fig|999414.3.peg.1321"/>
<evidence type="ECO:0000256" key="5">
    <source>
        <dbReference type="ARBA" id="ARBA00023002"/>
    </source>
</evidence>
<dbReference type="GO" id="GO:0016491">
    <property type="term" value="F:oxidoreductase activity"/>
    <property type="evidence" value="ECO:0007669"/>
    <property type="project" value="UniProtKB-KW"/>
</dbReference>
<dbReference type="PANTHER" id="PTHR43350">
    <property type="entry name" value="NAD-DEPENDENT ALCOHOL DEHYDROGENASE"/>
    <property type="match status" value="1"/>
</dbReference>
<dbReference type="AlphaFoldDB" id="H1HFS3"/>
<dbReference type="InterPro" id="IPR011032">
    <property type="entry name" value="GroES-like_sf"/>
</dbReference>
<keyword evidence="5" id="KW-0560">Oxidoreductase</keyword>
<dbReference type="InterPro" id="IPR013154">
    <property type="entry name" value="ADH-like_N"/>
</dbReference>
<feature type="domain" description="Alcohol dehydrogenase-like N-terminal" evidence="7">
    <location>
        <begin position="26"/>
        <end position="131"/>
    </location>
</feature>
<dbReference type="InterPro" id="IPR013149">
    <property type="entry name" value="ADH-like_C"/>
</dbReference>
<dbReference type="GO" id="GO:0046872">
    <property type="term" value="F:metal ion binding"/>
    <property type="evidence" value="ECO:0007669"/>
    <property type="project" value="UniProtKB-KW"/>
</dbReference>
<gene>
    <name evidence="8" type="ORF">HMPREF9942_01324</name>
</gene>
<protein>
    <recommendedName>
        <fullName evidence="10">Ribulose-5-P reductase</fullName>
    </recommendedName>
</protein>
<dbReference type="SUPFAM" id="SSF50129">
    <property type="entry name" value="GroES-like"/>
    <property type="match status" value="1"/>
</dbReference>
<keyword evidence="3" id="KW-0479">Metal-binding</keyword>
<keyword evidence="4" id="KW-0862">Zinc</keyword>
<dbReference type="Proteomes" id="UP000004565">
    <property type="component" value="Unassembled WGS sequence"/>
</dbReference>
<evidence type="ECO:0000256" key="3">
    <source>
        <dbReference type="ARBA" id="ARBA00022723"/>
    </source>
</evidence>
<evidence type="ECO:0000313" key="9">
    <source>
        <dbReference type="Proteomes" id="UP000004565"/>
    </source>
</evidence>
<accession>H1HFS3</accession>
<sequence length="339" mass="38680">MINQIYQLISPRNISIKYEEISFEGNELIVKPLYLSLCHADQRYYTGNRDKKVLAKKLPMALIHECCGEVVFDPKNEYSIGEIVVMIPNVPGKYDKEIYENYASGAKFLSSGIDGFMREYVNISRDRVIKKSKDIPLETLAITEFISVGFHILERFCKKSHSHREHLAVWGDGNLAFVMSSILREYFPNSKITVLGKQKEKLSLFSFVDETILVDEIPENFHPNHAFECVGGEGSQYAIDDVISTIKPQGTLMLAGVSEHTIPINTRDILEKGITIVGCSRSGYEDFQNAMQFLENKKVQKRMSMIVKYFGEVNSISDIHKAFEFDLSNPYKTVFKWGI</sequence>
<evidence type="ECO:0000259" key="6">
    <source>
        <dbReference type="Pfam" id="PF00107"/>
    </source>
</evidence>
<evidence type="ECO:0000256" key="4">
    <source>
        <dbReference type="ARBA" id="ARBA00022833"/>
    </source>
</evidence>
<dbReference type="Pfam" id="PF08240">
    <property type="entry name" value="ADH_N"/>
    <property type="match status" value="1"/>
</dbReference>
<dbReference type="InterPro" id="IPR036291">
    <property type="entry name" value="NAD(P)-bd_dom_sf"/>
</dbReference>
<feature type="domain" description="Alcohol dehydrogenase-like C-terminal" evidence="6">
    <location>
        <begin position="216"/>
        <end position="295"/>
    </location>
</feature>
<dbReference type="EMBL" id="AGEH01000014">
    <property type="protein sequence ID" value="EHO77596.1"/>
    <property type="molecule type" value="Genomic_DNA"/>
</dbReference>
<dbReference type="PANTHER" id="PTHR43350:SF19">
    <property type="entry name" value="D-GULOSIDE 3-DEHYDROGENASE"/>
    <property type="match status" value="1"/>
</dbReference>
<evidence type="ECO:0000313" key="8">
    <source>
        <dbReference type="EMBL" id="EHO77596.1"/>
    </source>
</evidence>
<evidence type="ECO:0000256" key="1">
    <source>
        <dbReference type="ARBA" id="ARBA00001947"/>
    </source>
</evidence>